<dbReference type="Proteomes" id="UP000612808">
    <property type="component" value="Unassembled WGS sequence"/>
</dbReference>
<dbReference type="PANTHER" id="PTHR42866">
    <property type="entry name" value="3-DEOXY-MANNO-OCTULOSONATE CYTIDYLYLTRANSFERASE"/>
    <property type="match status" value="1"/>
</dbReference>
<dbReference type="InterPro" id="IPR029044">
    <property type="entry name" value="Nucleotide-diphossugar_trans"/>
</dbReference>
<name>A0A8J3NDF8_9ACTN</name>
<dbReference type="InterPro" id="IPR003329">
    <property type="entry name" value="Cytidylyl_trans"/>
</dbReference>
<gene>
    <name evidence="1" type="ORF">Aru02nite_23480</name>
</gene>
<comment type="caution">
    <text evidence="1">The sequence shown here is derived from an EMBL/GenBank/DDBJ whole genome shotgun (WGS) entry which is preliminary data.</text>
</comment>
<dbReference type="Pfam" id="PF02348">
    <property type="entry name" value="CTP_transf_3"/>
    <property type="match status" value="1"/>
</dbReference>
<dbReference type="Gene3D" id="3.90.550.10">
    <property type="entry name" value="Spore Coat Polysaccharide Biosynthesis Protein SpsA, Chain A"/>
    <property type="match status" value="1"/>
</dbReference>
<evidence type="ECO:0000313" key="2">
    <source>
        <dbReference type="Proteomes" id="UP000612808"/>
    </source>
</evidence>
<dbReference type="AlphaFoldDB" id="A0A8J3NDF8"/>
<dbReference type="GO" id="GO:0005829">
    <property type="term" value="C:cytosol"/>
    <property type="evidence" value="ECO:0007669"/>
    <property type="project" value="TreeGrafter"/>
</dbReference>
<dbReference type="SUPFAM" id="SSF53448">
    <property type="entry name" value="Nucleotide-diphospho-sugar transferases"/>
    <property type="match status" value="1"/>
</dbReference>
<dbReference type="EMBL" id="BOMB01000012">
    <property type="protein sequence ID" value="GID11459.1"/>
    <property type="molecule type" value="Genomic_DNA"/>
</dbReference>
<dbReference type="PANTHER" id="PTHR42866:SF1">
    <property type="entry name" value="SPORE COAT POLYSACCHARIDE BIOSYNTHESIS PROTEIN SPSF"/>
    <property type="match status" value="1"/>
</dbReference>
<sequence length="236" mass="25468">MQARMSSTRLPGKVLRPVAGRSVLGWVVRAARAADVLDELVVATSTEPGDDAVAAEAERLGVEAVRGSVHDVLSRFIAVLDGRKADAVVRFTADCPLLDPTVVATAVNAWRTAPWLDYVSTALPRSVPRGMDVEVIRADTLRALDGVATDHHRVHVTSAVYTEPAAYRMLGVTFHPDASDLRVTLDTSDDLRLIEAVVAHFGDRPPAMPELVDWLRANSGVTDLNAHIRQKVLEAG</sequence>
<organism evidence="1 2">
    <name type="scientific">Actinocatenispora rupis</name>
    <dbReference type="NCBI Taxonomy" id="519421"/>
    <lineage>
        <taxon>Bacteria</taxon>
        <taxon>Bacillati</taxon>
        <taxon>Actinomycetota</taxon>
        <taxon>Actinomycetes</taxon>
        <taxon>Micromonosporales</taxon>
        <taxon>Micromonosporaceae</taxon>
        <taxon>Actinocatenispora</taxon>
    </lineage>
</organism>
<keyword evidence="1" id="KW-0969">Cilium</keyword>
<reference evidence="1" key="1">
    <citation type="submission" date="2021-01" db="EMBL/GenBank/DDBJ databases">
        <title>Whole genome shotgun sequence of Actinocatenispora rupis NBRC 107355.</title>
        <authorList>
            <person name="Komaki H."/>
            <person name="Tamura T."/>
        </authorList>
    </citation>
    <scope>NUCLEOTIDE SEQUENCE</scope>
    <source>
        <strain evidence="1">NBRC 107355</strain>
    </source>
</reference>
<keyword evidence="1" id="KW-0966">Cell projection</keyword>
<accession>A0A8J3NDF8</accession>
<keyword evidence="2" id="KW-1185">Reference proteome</keyword>
<proteinExistence type="predicted"/>
<keyword evidence="1" id="KW-0282">Flagellum</keyword>
<evidence type="ECO:0000313" key="1">
    <source>
        <dbReference type="EMBL" id="GID11459.1"/>
    </source>
</evidence>
<protein>
    <submittedName>
        <fullName evidence="1">Flagellin modification protein FlmC</fullName>
    </submittedName>
</protein>